<name>A0ABD1UIE5_9LAMI</name>
<evidence type="ECO:0000259" key="3">
    <source>
        <dbReference type="Pfam" id="PF03109"/>
    </source>
</evidence>
<dbReference type="Proteomes" id="UP001604336">
    <property type="component" value="Unassembled WGS sequence"/>
</dbReference>
<keyword evidence="4" id="KW-0418">Kinase</keyword>
<dbReference type="SUPFAM" id="SSF56112">
    <property type="entry name" value="Protein kinase-like (PK-like)"/>
    <property type="match status" value="1"/>
</dbReference>
<dbReference type="PANTHER" id="PTHR10566">
    <property type="entry name" value="CHAPERONE-ACTIVITY OF BC1 COMPLEX CABC1 -RELATED"/>
    <property type="match status" value="1"/>
</dbReference>
<dbReference type="CDD" id="cd05121">
    <property type="entry name" value="ABC1_ADCK3-like"/>
    <property type="match status" value="1"/>
</dbReference>
<feature type="domain" description="ABC1 atypical kinase-like" evidence="3">
    <location>
        <begin position="465"/>
        <end position="710"/>
    </location>
</feature>
<keyword evidence="2" id="KW-0812">Transmembrane</keyword>
<keyword evidence="2" id="KW-1133">Transmembrane helix</keyword>
<dbReference type="AlphaFoldDB" id="A0ABD1UIE5"/>
<protein>
    <submittedName>
        <fullName evidence="4">Protein kinase superfamily protein</fullName>
    </submittedName>
</protein>
<dbReference type="InterPro" id="IPR004147">
    <property type="entry name" value="ABC1_dom"/>
</dbReference>
<proteinExistence type="inferred from homology"/>
<organism evidence="4 5">
    <name type="scientific">Abeliophyllum distichum</name>
    <dbReference type="NCBI Taxonomy" id="126358"/>
    <lineage>
        <taxon>Eukaryota</taxon>
        <taxon>Viridiplantae</taxon>
        <taxon>Streptophyta</taxon>
        <taxon>Embryophyta</taxon>
        <taxon>Tracheophyta</taxon>
        <taxon>Spermatophyta</taxon>
        <taxon>Magnoliopsida</taxon>
        <taxon>eudicotyledons</taxon>
        <taxon>Gunneridae</taxon>
        <taxon>Pentapetalae</taxon>
        <taxon>asterids</taxon>
        <taxon>lamiids</taxon>
        <taxon>Lamiales</taxon>
        <taxon>Oleaceae</taxon>
        <taxon>Forsythieae</taxon>
        <taxon>Abeliophyllum</taxon>
    </lineage>
</organism>
<keyword evidence="5" id="KW-1185">Reference proteome</keyword>
<comment type="similarity">
    <text evidence="1">Belongs to the protein kinase superfamily. ADCK protein kinase family.</text>
</comment>
<evidence type="ECO:0000313" key="5">
    <source>
        <dbReference type="Proteomes" id="UP001604336"/>
    </source>
</evidence>
<gene>
    <name evidence="4" type="ORF">Adt_09878</name>
</gene>
<feature type="transmembrane region" description="Helical" evidence="2">
    <location>
        <begin position="900"/>
        <end position="917"/>
    </location>
</feature>
<reference evidence="5" key="1">
    <citation type="submission" date="2024-07" db="EMBL/GenBank/DDBJ databases">
        <title>Two chromosome-level genome assemblies of Korean endemic species Abeliophyllum distichum and Forsythia ovata (Oleaceae).</title>
        <authorList>
            <person name="Jang H."/>
        </authorList>
    </citation>
    <scope>NUCLEOTIDE SEQUENCE [LARGE SCALE GENOMIC DNA]</scope>
</reference>
<keyword evidence="4" id="KW-0808">Transferase</keyword>
<dbReference type="InterPro" id="IPR011009">
    <property type="entry name" value="Kinase-like_dom_sf"/>
</dbReference>
<evidence type="ECO:0000313" key="4">
    <source>
        <dbReference type="EMBL" id="KAL2524824.1"/>
    </source>
</evidence>
<dbReference type="InterPro" id="IPR050154">
    <property type="entry name" value="UbiB_kinase"/>
</dbReference>
<sequence length="933" mass="106558">MGLCKSGSWRTPWLLHERKYAKWSLRVISVHGERAPLPFIKSVEVTFPERPELKSAILEKQPFLLKREMLKTRPFKMVLKVNFSDGCGCPFTSIEFPVNFQKQTDSIIQDKNVILQKLKDTAMQDECCGQFSLVEKNILSSLKKEIATYAGTTNIVRYCEFSSSKGFGDVKWVGKRERKEVNVKGNGCWVARHENEIVKKLKKLLYTNSESSSFFFKRSDGFVPQMAAILASHCCYCRCGELINHERPGDKLSFSSSLLNHDSFEKYSCHLLKTKKVQMFHVEMQQMESPSKVGVNGRPIKMVPTTEVRKGKSPPATNTSKMINSTRRNVNGARRVNGVGLVKRVPARPLKKSLSSKELPPIEGLKVLPSDEGFSWANENYNSFQRSVDVWTFVLLLRLRVLFDNAKWSYLRGFTEDKQRNRRQKTASWLRERVLQLGPTFIKLGQLSSTRSDLFPQEFVNELAKLQDRVPAFSPSKAKNFIETELGAPIDQLFKEFEDLPIAAASLGQVHRAILHNEEKVVVKVQRPGLKKLFDIDLRNLKLIAEYFQKSETLGATRDWIGIYEECAKILYEEIDYVNEGKNADRFCRDFRNIKWVRVPLVYWDYTATKVLTLEYVPGVKINLVDVIDARGFNRSRISSRAIEAYLIQILKTGFFHADPHPGNLAIDVDEALIYYDFGMMGDIKSFTREKLLELFYAVYEKDGKKVIKSLIDLGALQPTGDMSSVRRSVQFFLDNLLNQRPDQQQTLSAIGEDLFAIATDQPFRFPSTFTFVLRAFSTLEGIGYILDPDFSFAKIAAPYAEELLDLRQKQRTGTQLVQEIRKQADDARAYTMSMPYRIQRIEDFVKQLESGDIKLRVRVLESERAARKATILQMATMYTVLGGTLLNLGVTLNSQGSQIIANGSFVGAGVFLTLFLRSMQRVKSLDKFEKMI</sequence>
<keyword evidence="2" id="KW-0472">Membrane</keyword>
<dbReference type="EMBL" id="JBFOLK010000003">
    <property type="protein sequence ID" value="KAL2524824.1"/>
    <property type="molecule type" value="Genomic_DNA"/>
</dbReference>
<evidence type="ECO:0000256" key="2">
    <source>
        <dbReference type="SAM" id="Phobius"/>
    </source>
</evidence>
<evidence type="ECO:0000256" key="1">
    <source>
        <dbReference type="ARBA" id="ARBA00009670"/>
    </source>
</evidence>
<dbReference type="GO" id="GO:0016301">
    <property type="term" value="F:kinase activity"/>
    <property type="evidence" value="ECO:0007669"/>
    <property type="project" value="UniProtKB-KW"/>
</dbReference>
<comment type="caution">
    <text evidence="4">The sequence shown here is derived from an EMBL/GenBank/DDBJ whole genome shotgun (WGS) entry which is preliminary data.</text>
</comment>
<dbReference type="PANTHER" id="PTHR10566:SF113">
    <property type="entry name" value="PROTEIN ACTIVITY OF BC1 COMPLEX KINASE 7, CHLOROPLASTIC"/>
    <property type="match status" value="1"/>
</dbReference>
<dbReference type="Pfam" id="PF03109">
    <property type="entry name" value="ABC1"/>
    <property type="match status" value="1"/>
</dbReference>
<accession>A0ABD1UIE5</accession>